<dbReference type="Gene3D" id="3.90.70.10">
    <property type="entry name" value="Cysteine proteinases"/>
    <property type="match status" value="1"/>
</dbReference>
<dbReference type="SUPFAM" id="SSF54001">
    <property type="entry name" value="Cysteine proteinases"/>
    <property type="match status" value="1"/>
</dbReference>
<dbReference type="EMBL" id="DSMV01000058">
    <property type="protein sequence ID" value="HDW51292.1"/>
    <property type="molecule type" value="Genomic_DNA"/>
</dbReference>
<gene>
    <name evidence="2" type="ORF">ENQ35_00865</name>
</gene>
<dbReference type="InterPro" id="IPR036582">
    <property type="entry name" value="Mao_N_sf"/>
</dbReference>
<comment type="caution">
    <text evidence="2">The sequence shown here is derived from an EMBL/GenBank/DDBJ whole genome shotgun (WGS) entry which is preliminary data.</text>
</comment>
<dbReference type="GO" id="GO:0006508">
    <property type="term" value="P:proteolysis"/>
    <property type="evidence" value="ECO:0007669"/>
    <property type="project" value="InterPro"/>
</dbReference>
<dbReference type="InterPro" id="IPR038765">
    <property type="entry name" value="Papain-like_cys_pep_sf"/>
</dbReference>
<dbReference type="Pfam" id="PF07833">
    <property type="entry name" value="Cu_amine_oxidN1"/>
    <property type="match status" value="1"/>
</dbReference>
<dbReference type="SUPFAM" id="SSF55383">
    <property type="entry name" value="Copper amine oxidase, domain N"/>
    <property type="match status" value="1"/>
</dbReference>
<feature type="domain" description="Copper amine oxidase-like N-terminal" evidence="1">
    <location>
        <begin position="288"/>
        <end position="349"/>
    </location>
</feature>
<evidence type="ECO:0000259" key="1">
    <source>
        <dbReference type="Pfam" id="PF07833"/>
    </source>
</evidence>
<dbReference type="CDD" id="cd02619">
    <property type="entry name" value="Peptidase_C1"/>
    <property type="match status" value="1"/>
</dbReference>
<dbReference type="GO" id="GO:0008234">
    <property type="term" value="F:cysteine-type peptidase activity"/>
    <property type="evidence" value="ECO:0007669"/>
    <property type="project" value="InterPro"/>
</dbReference>
<reference evidence="2" key="1">
    <citation type="journal article" date="2020" name="mSystems">
        <title>Genome- and Community-Level Interaction Insights into Carbon Utilization and Element Cycling Functions of Hydrothermarchaeota in Hydrothermal Sediment.</title>
        <authorList>
            <person name="Zhou Z."/>
            <person name="Liu Y."/>
            <person name="Xu W."/>
            <person name="Pan J."/>
            <person name="Luo Z.H."/>
            <person name="Li M."/>
        </authorList>
    </citation>
    <scope>NUCLEOTIDE SEQUENCE [LARGE SCALE GENOMIC DNA]</scope>
    <source>
        <strain evidence="2">SpSt-301</strain>
    </source>
</reference>
<name>A0A7C1IZD8_9THEO</name>
<accession>A0A7C1IZD8</accession>
<organism evidence="2">
    <name type="scientific">Ammonifex degensii</name>
    <dbReference type="NCBI Taxonomy" id="42838"/>
    <lineage>
        <taxon>Bacteria</taxon>
        <taxon>Bacillati</taxon>
        <taxon>Bacillota</taxon>
        <taxon>Clostridia</taxon>
        <taxon>Thermoanaerobacterales</taxon>
        <taxon>Thermoanaerobacteraceae</taxon>
        <taxon>Ammonifex</taxon>
    </lineage>
</organism>
<evidence type="ECO:0000313" key="2">
    <source>
        <dbReference type="EMBL" id="HDW51292.1"/>
    </source>
</evidence>
<proteinExistence type="predicted"/>
<protein>
    <recommendedName>
        <fullName evidence="1">Copper amine oxidase-like N-terminal domain-containing protein</fullName>
    </recommendedName>
</protein>
<dbReference type="AlphaFoldDB" id="A0A7C1IZD8"/>
<dbReference type="InterPro" id="IPR012854">
    <property type="entry name" value="Cu_amine_oxidase-like_N"/>
</dbReference>
<sequence length="359" mass="40878">MVDVIYAICRVLEDCPREVGNRKLSALPSPRDPRNYKYAKLLSLTAPVPIPRKTNYRANMPPVFDQGRFGTCTAASSAWGWKAWKEINEGAFPYKGLSARFVYDISKNLDGIPNIAGTYLHVTFKVYQKYGICPEELYRYEEMTSDVNCPMPPREAIEAAARYKIKTYAQIASPMDTDRDAVIRLLREAVAREGPIQIAHWVFESFLDAKPPHYIIPEPKGRQLGLHADTICDMDDDRRAFLIRNTWPEWGDGGYAWMPYDWVKKGFDPFGNGQYWAPYLLEAWTATDIVMPKAADRIEIEPNKKSMNVDGQEVWLDEPATISPRNRMLLPVRSIATNAGYLVDWGGQKAILTKFKPEG</sequence>